<keyword evidence="6" id="KW-0326">Glycosidase</keyword>
<dbReference type="InterPro" id="IPR018805">
    <property type="entry name" value="YJL171C/Tos1_C"/>
</dbReference>
<organism evidence="11 14">
    <name type="scientific">Ogataea haglerorum</name>
    <dbReference type="NCBI Taxonomy" id="1937702"/>
    <lineage>
        <taxon>Eukaryota</taxon>
        <taxon>Fungi</taxon>
        <taxon>Dikarya</taxon>
        <taxon>Ascomycota</taxon>
        <taxon>Saccharomycotina</taxon>
        <taxon>Pichiomycetes</taxon>
        <taxon>Pichiales</taxon>
        <taxon>Pichiaceae</taxon>
        <taxon>Ogataea</taxon>
    </lineage>
</organism>
<dbReference type="PANTHER" id="PTHR31737">
    <property type="entry name" value="PROTEIN TOS1"/>
    <property type="match status" value="1"/>
</dbReference>
<dbReference type="Pfam" id="PF10287">
    <property type="entry name" value="YJL171C_Tos1_C"/>
    <property type="match status" value="1"/>
</dbReference>
<keyword evidence="5" id="KW-0378">Hydrolase</keyword>
<dbReference type="GO" id="GO:0071555">
    <property type="term" value="P:cell wall organization"/>
    <property type="evidence" value="ECO:0007669"/>
    <property type="project" value="UniProtKB-KW"/>
</dbReference>
<keyword evidence="4 8" id="KW-0732">Signal</keyword>
<feature type="domain" description="Cell wall protein YJL171C/Tos1 N-terminal" evidence="10">
    <location>
        <begin position="46"/>
        <end position="111"/>
    </location>
</feature>
<reference evidence="11 13" key="1">
    <citation type="journal article" date="2021" name="G3 (Bethesda)">
        <title>Genomic diversity, chromosomal rearrangements, and interspecies hybridization in the ogataea polymorpha species complex.</title>
        <authorList>
            <person name="Hanson S.J."/>
            <person name="Cinneide E.O."/>
            <person name="Salzberg L.I."/>
            <person name="Wolfe K.H."/>
            <person name="McGowan J."/>
            <person name="Fitzpatrick D.A."/>
            <person name="Matlin K."/>
        </authorList>
    </citation>
    <scope>NUCLEOTIDE SEQUENCE</scope>
    <source>
        <strain evidence="12">81-436-3</strain>
        <strain evidence="11">83-405-1</strain>
    </source>
</reference>
<evidence type="ECO:0000313" key="13">
    <source>
        <dbReference type="Proteomes" id="UP000697297"/>
    </source>
</evidence>
<comment type="catalytic activity">
    <reaction evidence="1">
        <text>Hydrolysis of (1-&gt;3)-beta-D-glucosidic linkages in (1-&gt;3)-beta-D-glucans.</text>
        <dbReference type="EC" id="3.2.1.39"/>
    </reaction>
</comment>
<feature type="chain" id="PRO_5042843416" description="glucan endo-1,3-beta-D-glucosidase" evidence="8">
    <location>
        <begin position="20"/>
        <end position="398"/>
    </location>
</feature>
<comment type="similarity">
    <text evidence="2">Belongs to the PGA52 family.</text>
</comment>
<evidence type="ECO:0000313" key="12">
    <source>
        <dbReference type="EMBL" id="KAG7761878.1"/>
    </source>
</evidence>
<comment type="caution">
    <text evidence="11">The sequence shown here is derived from an EMBL/GenBank/DDBJ whole genome shotgun (WGS) entry which is preliminary data.</text>
</comment>
<keyword evidence="13" id="KW-1185">Reference proteome</keyword>
<evidence type="ECO:0000256" key="8">
    <source>
        <dbReference type="SAM" id="SignalP"/>
    </source>
</evidence>
<protein>
    <recommendedName>
        <fullName evidence="3">glucan endo-1,3-beta-D-glucosidase</fullName>
        <ecNumber evidence="3">3.2.1.39</ecNumber>
    </recommendedName>
</protein>
<sequence>MNFLRLALLATALAGNANGNSAHATASAASASVSSSQVYSDQYGVLQFQNFGFEGYFFNVKSIDSSSNDSCTCEVNRHKPVNFEGPISPLNNEVSVHIRGPINLQKFGYYVADDYTFGQTNGSWSRLAYYDSDSRQADNVTFLGNVGENVTCLGRALDYVDADGVSPASESAVLDNVTLHSNQELVLMSNVTCGDSGFGKDCGVYRDGIPAYHGYYGTTKMFLFQFLAPEEDTVSEDTASYNMPAIWLLNAHIPRTAQYPTNANCSCWSSGCGEFDIFEILNTTEALHFYSTIHDYQGTGDIETGLANEGYLERTPDAVMTGGVVFGSDGTATVFLSNSTSFDETISNADLSDWISSVEKADSEHTMMLSSATNTINGAGTLESNWWTLGLLAFMCVL</sequence>
<dbReference type="InterPro" id="IPR018807">
    <property type="entry name" value="YJL171C/Tos1_N"/>
</dbReference>
<dbReference type="GO" id="GO:0009277">
    <property type="term" value="C:fungal-type cell wall"/>
    <property type="evidence" value="ECO:0007669"/>
    <property type="project" value="TreeGrafter"/>
</dbReference>
<evidence type="ECO:0000256" key="6">
    <source>
        <dbReference type="ARBA" id="ARBA00023295"/>
    </source>
</evidence>
<evidence type="ECO:0000256" key="2">
    <source>
        <dbReference type="ARBA" id="ARBA00006055"/>
    </source>
</evidence>
<name>A0AAN6HYJ9_9ASCO</name>
<dbReference type="GO" id="GO:0042973">
    <property type="term" value="F:glucan endo-1,3-beta-D-glucosidase activity"/>
    <property type="evidence" value="ECO:0007669"/>
    <property type="project" value="UniProtKB-EC"/>
</dbReference>
<dbReference type="PANTHER" id="PTHR31737:SF3">
    <property type="entry name" value="CELL WALL PROTEIN YJL171C"/>
    <property type="match status" value="1"/>
</dbReference>
<evidence type="ECO:0000313" key="11">
    <source>
        <dbReference type="EMBL" id="KAG7724213.1"/>
    </source>
</evidence>
<dbReference type="EMBL" id="JAHLUH010000018">
    <property type="protein sequence ID" value="KAG7724213.1"/>
    <property type="molecule type" value="Genomic_DNA"/>
</dbReference>
<evidence type="ECO:0000256" key="1">
    <source>
        <dbReference type="ARBA" id="ARBA00000382"/>
    </source>
</evidence>
<dbReference type="Proteomes" id="UP000697297">
    <property type="component" value="Unassembled WGS sequence"/>
</dbReference>
<dbReference type="AlphaFoldDB" id="A0AAN6HYJ9"/>
<evidence type="ECO:0000313" key="14">
    <source>
        <dbReference type="Proteomes" id="UP000738402"/>
    </source>
</evidence>
<feature type="signal peptide" evidence="8">
    <location>
        <begin position="1"/>
        <end position="19"/>
    </location>
</feature>
<gene>
    <name evidence="11" type="ORF">KL933_004964</name>
    <name evidence="12" type="ORF">KL946_005104</name>
</gene>
<dbReference type="Pfam" id="PF10290">
    <property type="entry name" value="YJL171C_Tos1_N"/>
    <property type="match status" value="1"/>
</dbReference>
<dbReference type="EMBL" id="JAHLUN010000019">
    <property type="protein sequence ID" value="KAG7761878.1"/>
    <property type="molecule type" value="Genomic_DNA"/>
</dbReference>
<feature type="domain" description="Cell wall protein YJL171C/Tos1 C-terminal" evidence="9">
    <location>
        <begin position="122"/>
        <end position="354"/>
    </location>
</feature>
<evidence type="ECO:0000256" key="7">
    <source>
        <dbReference type="ARBA" id="ARBA00023316"/>
    </source>
</evidence>
<evidence type="ECO:0000259" key="9">
    <source>
        <dbReference type="Pfam" id="PF10287"/>
    </source>
</evidence>
<accession>A0AAN6HYJ9</accession>
<dbReference type="Proteomes" id="UP000738402">
    <property type="component" value="Unassembled WGS sequence"/>
</dbReference>
<proteinExistence type="inferred from homology"/>
<keyword evidence="7" id="KW-0961">Cell wall biogenesis/degradation</keyword>
<evidence type="ECO:0000256" key="5">
    <source>
        <dbReference type="ARBA" id="ARBA00022801"/>
    </source>
</evidence>
<evidence type="ECO:0000256" key="3">
    <source>
        <dbReference type="ARBA" id="ARBA00012780"/>
    </source>
</evidence>
<evidence type="ECO:0000256" key="4">
    <source>
        <dbReference type="ARBA" id="ARBA00022729"/>
    </source>
</evidence>
<dbReference type="EC" id="3.2.1.39" evidence="3"/>
<evidence type="ECO:0000259" key="10">
    <source>
        <dbReference type="Pfam" id="PF10290"/>
    </source>
</evidence>